<feature type="signal peptide" evidence="1">
    <location>
        <begin position="1"/>
        <end position="23"/>
    </location>
</feature>
<organism evidence="2 3">
    <name type="scientific">Bacteroides cellulosilyticus</name>
    <dbReference type="NCBI Taxonomy" id="246787"/>
    <lineage>
        <taxon>Bacteria</taxon>
        <taxon>Pseudomonadati</taxon>
        <taxon>Bacteroidota</taxon>
        <taxon>Bacteroidia</taxon>
        <taxon>Bacteroidales</taxon>
        <taxon>Bacteroidaceae</taxon>
        <taxon>Bacteroides</taxon>
    </lineage>
</organism>
<protein>
    <submittedName>
        <fullName evidence="2">DUF3244 domain-containing protein</fullName>
    </submittedName>
</protein>
<reference evidence="2" key="1">
    <citation type="submission" date="2023-08" db="EMBL/GenBank/DDBJ databases">
        <title>Reintroducing virulent viruses to syntetic microbiomes.</title>
        <authorList>
            <person name="Wilde J."/>
            <person name="Boyes R."/>
            <person name="Robinson A.V."/>
            <person name="Daisley B.A."/>
            <person name="Allen-Vercoe E."/>
        </authorList>
    </citation>
    <scope>NUCLEOTIDE SEQUENCE</scope>
    <source>
        <strain evidence="2">225I_12FAA</strain>
    </source>
</reference>
<sequence length="137" mass="15423">MKTKFVFCLVSWFCLLSIGVIRAGSDDFTSGTKIMLSYNDVPFQKPKGSDQEQRSIFVPILISAFLSNKQSIELEFYQAIGNIEIIISQNEMTIYSSSENIESNLFESISLSKRLSGRCLLEVKGENGAYAFGYFEL</sequence>
<evidence type="ECO:0000313" key="2">
    <source>
        <dbReference type="EMBL" id="MDT4514819.1"/>
    </source>
</evidence>
<dbReference type="AlphaFoldDB" id="A0AAW8VRJ7"/>
<gene>
    <name evidence="2" type="ORF">RO785_28015</name>
</gene>
<dbReference type="RefSeq" id="WP_195510920.1">
    <property type="nucleotide sequence ID" value="NZ_JADMQL010000006.1"/>
</dbReference>
<proteinExistence type="predicted"/>
<dbReference type="EMBL" id="JAVSNH010000002">
    <property type="protein sequence ID" value="MDT4514819.1"/>
    <property type="molecule type" value="Genomic_DNA"/>
</dbReference>
<feature type="chain" id="PRO_5043970358" evidence="1">
    <location>
        <begin position="24"/>
        <end position="137"/>
    </location>
</feature>
<evidence type="ECO:0000313" key="3">
    <source>
        <dbReference type="Proteomes" id="UP001266995"/>
    </source>
</evidence>
<name>A0AAW8VRJ7_9BACE</name>
<dbReference type="Gene3D" id="2.60.40.3080">
    <property type="match status" value="1"/>
</dbReference>
<comment type="caution">
    <text evidence="2">The sequence shown here is derived from an EMBL/GenBank/DDBJ whole genome shotgun (WGS) entry which is preliminary data.</text>
</comment>
<keyword evidence="1" id="KW-0732">Signal</keyword>
<accession>A0AAW8VRJ7</accession>
<dbReference type="Proteomes" id="UP001266995">
    <property type="component" value="Unassembled WGS sequence"/>
</dbReference>
<evidence type="ECO:0000256" key="1">
    <source>
        <dbReference type="SAM" id="SignalP"/>
    </source>
</evidence>